<feature type="transmembrane region" description="Helical" evidence="1">
    <location>
        <begin position="76"/>
        <end position="93"/>
    </location>
</feature>
<evidence type="ECO:0008006" key="4">
    <source>
        <dbReference type="Google" id="ProtNLM"/>
    </source>
</evidence>
<accession>A0A1D9DZ18</accession>
<proteinExistence type="predicted"/>
<keyword evidence="1" id="KW-0812">Transmembrane</keyword>
<dbReference type="Proteomes" id="UP000243784">
    <property type="component" value="Chromosome"/>
</dbReference>
<keyword evidence="3" id="KW-1185">Reference proteome</keyword>
<sequence>MSSNRLGIEVSENGIGFSKKSLLSSLGGWLGIAEVVLPATTYTISVIVTKDVLTSVILAATLAVAFLLLQLFRRKPITQSIAGFIGIAISAALPLREGGQAVDYFIQGFFTNAIYLVVLVISVLIRWPLVGLLVGAIQGDLNFFRASKAQLRRYTLITLMWIGLFSLRLIVQLPLFFSNQVEALGAARILMGVPLYALLLWFTWLSIRNTLKPVS</sequence>
<keyword evidence="1" id="KW-0472">Membrane</keyword>
<dbReference type="KEGG" id="rpla:A4Z71_03320"/>
<dbReference type="EMBL" id="CP015208">
    <property type="protein sequence ID" value="AOY56020.1"/>
    <property type="molecule type" value="Genomic_DNA"/>
</dbReference>
<feature type="transmembrane region" description="Helical" evidence="1">
    <location>
        <begin position="52"/>
        <end position="69"/>
    </location>
</feature>
<dbReference type="RefSeq" id="WP_070954529.1">
    <property type="nucleotide sequence ID" value="NZ_CP015208.1"/>
</dbReference>
<protein>
    <recommendedName>
        <fullName evidence="4">Potassium ABC transporter</fullName>
    </recommendedName>
</protein>
<dbReference type="AlphaFoldDB" id="A0A1D9DZ18"/>
<reference evidence="2 3" key="1">
    <citation type="journal article" date="2016" name="Biochim. Biophys. Acta">
        <title>Photochemical characterization of actinorhodopsin and its functional existence in the natural host.</title>
        <authorList>
            <person name="Nakamura S."/>
            <person name="Kikukawa T."/>
            <person name="Tamogami J."/>
            <person name="Kamiya M."/>
            <person name="Aizawa T."/>
            <person name="Hahn M.W."/>
            <person name="Ihara K."/>
            <person name="Kamo N."/>
            <person name="Demura M."/>
        </authorList>
    </citation>
    <scope>NUCLEOTIDE SEQUENCE [LARGE SCALE GENOMIC DNA]</scope>
    <source>
        <strain evidence="2 3">MWH-Dar1</strain>
    </source>
</reference>
<feature type="transmembrane region" description="Helical" evidence="1">
    <location>
        <begin position="189"/>
        <end position="207"/>
    </location>
</feature>
<keyword evidence="1" id="KW-1133">Transmembrane helix</keyword>
<dbReference type="InterPro" id="IPR016566">
    <property type="entry name" value="UCP010219"/>
</dbReference>
<dbReference type="STRING" id="535712.A4Z71_03320"/>
<evidence type="ECO:0000313" key="2">
    <source>
        <dbReference type="EMBL" id="AOY56020.1"/>
    </source>
</evidence>
<feature type="transmembrane region" description="Helical" evidence="1">
    <location>
        <begin position="21"/>
        <end position="40"/>
    </location>
</feature>
<feature type="transmembrane region" description="Helical" evidence="1">
    <location>
        <begin position="113"/>
        <end position="134"/>
    </location>
</feature>
<organism evidence="2 3">
    <name type="scientific">Candidatus Rhodoluna planktonica</name>
    <dbReference type="NCBI Taxonomy" id="535712"/>
    <lineage>
        <taxon>Bacteria</taxon>
        <taxon>Bacillati</taxon>
        <taxon>Actinomycetota</taxon>
        <taxon>Actinomycetes</taxon>
        <taxon>Micrococcales</taxon>
        <taxon>Microbacteriaceae</taxon>
        <taxon>Luna cluster</taxon>
        <taxon>Luna-1 subcluster</taxon>
        <taxon>Rhodoluna</taxon>
    </lineage>
</organism>
<feature type="transmembrane region" description="Helical" evidence="1">
    <location>
        <begin position="154"/>
        <end position="177"/>
    </location>
</feature>
<dbReference type="Pfam" id="PF11361">
    <property type="entry name" value="DUF3159"/>
    <property type="match status" value="1"/>
</dbReference>
<evidence type="ECO:0000256" key="1">
    <source>
        <dbReference type="SAM" id="Phobius"/>
    </source>
</evidence>
<gene>
    <name evidence="2" type="ORF">A4Z71_03320</name>
</gene>
<evidence type="ECO:0000313" key="3">
    <source>
        <dbReference type="Proteomes" id="UP000243784"/>
    </source>
</evidence>
<dbReference type="PIRSF" id="PIRSF010219">
    <property type="entry name" value="UCP010219"/>
    <property type="match status" value="1"/>
</dbReference>
<dbReference type="OrthoDB" id="5244221at2"/>
<name>A0A1D9DZ18_9MICO</name>